<dbReference type="Gene3D" id="2.20.28.10">
    <property type="match status" value="1"/>
</dbReference>
<comment type="caution">
    <text evidence="8">The sequence shown here is derived from an EMBL/GenBank/DDBJ whole genome shotgun (WGS) entry which is preliminary data.</text>
</comment>
<dbReference type="CDD" id="cd01041">
    <property type="entry name" value="Rubrerythrin"/>
    <property type="match status" value="1"/>
</dbReference>
<dbReference type="SUPFAM" id="SSF47240">
    <property type="entry name" value="Ferritin-like"/>
    <property type="match status" value="1"/>
</dbReference>
<dbReference type="Pfam" id="PF02915">
    <property type="entry name" value="Rubrerythrin"/>
    <property type="match status" value="1"/>
</dbReference>
<dbReference type="InterPro" id="IPR003251">
    <property type="entry name" value="Rr_diiron-bd_dom"/>
</dbReference>
<keyword evidence="2" id="KW-0813">Transport</keyword>
<dbReference type="eggNOG" id="COG1592">
    <property type="taxonomic scope" value="Bacteria"/>
</dbReference>
<dbReference type="PANTHER" id="PTHR43865:SF1">
    <property type="entry name" value="RUBRERYTHRIN-RELATED"/>
    <property type="match status" value="1"/>
</dbReference>
<evidence type="ECO:0000313" key="8">
    <source>
        <dbReference type="EMBL" id="EWM53606.1"/>
    </source>
</evidence>
<dbReference type="Pfam" id="PF21349">
    <property type="entry name" value="RUBY_RBDX"/>
    <property type="match status" value="1"/>
</dbReference>
<dbReference type="InterPro" id="IPR024934">
    <property type="entry name" value="Rubredoxin-like_dom"/>
</dbReference>
<dbReference type="PROSITE" id="PS50905">
    <property type="entry name" value="FERRITIN_LIKE"/>
    <property type="match status" value="1"/>
</dbReference>
<dbReference type="RefSeq" id="WP_037299025.1">
    <property type="nucleotide sequence ID" value="NZ_ATAX01000024.1"/>
</dbReference>
<dbReference type="InterPro" id="IPR009040">
    <property type="entry name" value="Ferritin-like_diiron"/>
</dbReference>
<keyword evidence="3" id="KW-0479">Metal-binding</keyword>
<evidence type="ECO:0000313" key="9">
    <source>
        <dbReference type="Proteomes" id="UP000019365"/>
    </source>
</evidence>
<feature type="domain" description="Rubredoxin-like" evidence="6">
    <location>
        <begin position="158"/>
        <end position="192"/>
    </location>
</feature>
<protein>
    <recommendedName>
        <fullName evidence="10">Rubrerythrin</fullName>
    </recommendedName>
</protein>
<name>W7UEN3_RUMFL</name>
<keyword evidence="4" id="KW-0249">Electron transport</keyword>
<dbReference type="GO" id="GO:0005506">
    <property type="term" value="F:iron ion binding"/>
    <property type="evidence" value="ECO:0007669"/>
    <property type="project" value="InterPro"/>
</dbReference>
<sequence>MQMNYNESQTRKNLMRAFAGECQSRQRYYQAALIAQQQKLIGLERMFRFTAEQEERHAMVFWKLMKAGSGSTVDISAGFPADVFDEIQQLLDASANEEDKEFSKVYPDFARIAREEGFTEAAEKFSMIAEIENIHRARFQYYAGLYKADMLFRSNDTEQCWMCLNCGHIHKGSEPPAECPVCSSARGYFIREEEAAFTSCDVVG</sequence>
<evidence type="ECO:0000256" key="1">
    <source>
        <dbReference type="ARBA" id="ARBA00001965"/>
    </source>
</evidence>
<dbReference type="InterPro" id="IPR012347">
    <property type="entry name" value="Ferritin-like"/>
</dbReference>
<reference evidence="8 9" key="1">
    <citation type="journal article" date="2014" name="PLoS ONE">
        <title>Rumen cellulosomics: divergent fiber-degrading strategies revealed by comparative genome-wide analysis of six ruminococcal strains.</title>
        <authorList>
            <person name="Dassa B."/>
            <person name="Borovok I."/>
            <person name="Ruimy-Israeli V."/>
            <person name="Lamed R."/>
            <person name="Flint H.J."/>
            <person name="Duncan S.H."/>
            <person name="Henrissat B."/>
            <person name="Coutinho P."/>
            <person name="Morrison M."/>
            <person name="Mosoni P."/>
            <person name="Yeoman C.J."/>
            <person name="White B.A."/>
            <person name="Bayer E.A."/>
        </authorList>
    </citation>
    <scope>NUCLEOTIDE SEQUENCE [LARGE SCALE GENOMIC DNA]</scope>
    <source>
        <strain evidence="8 9">007c</strain>
    </source>
</reference>
<dbReference type="PATRIC" id="fig|1341157.4.peg.1631"/>
<dbReference type="PANTHER" id="PTHR43865">
    <property type="entry name" value="RUBRERYTHRIN-RELATED"/>
    <property type="match status" value="1"/>
</dbReference>
<organism evidence="8 9">
    <name type="scientific">Ruminococcus flavefaciens 007c</name>
    <dbReference type="NCBI Taxonomy" id="1341157"/>
    <lineage>
        <taxon>Bacteria</taxon>
        <taxon>Bacillati</taxon>
        <taxon>Bacillota</taxon>
        <taxon>Clostridia</taxon>
        <taxon>Eubacteriales</taxon>
        <taxon>Oscillospiraceae</taxon>
        <taxon>Ruminococcus</taxon>
    </lineage>
</organism>
<dbReference type="SUPFAM" id="SSF57802">
    <property type="entry name" value="Rubredoxin-like"/>
    <property type="match status" value="1"/>
</dbReference>
<dbReference type="GO" id="GO:0016491">
    <property type="term" value="F:oxidoreductase activity"/>
    <property type="evidence" value="ECO:0007669"/>
    <property type="project" value="InterPro"/>
</dbReference>
<gene>
    <name evidence="8" type="ORF">RF007C_05980</name>
</gene>
<keyword evidence="9" id="KW-1185">Reference proteome</keyword>
<dbReference type="CDD" id="cd00729">
    <property type="entry name" value="rubredoxin_SM"/>
    <property type="match status" value="1"/>
</dbReference>
<dbReference type="Proteomes" id="UP000019365">
    <property type="component" value="Unassembled WGS sequence"/>
</dbReference>
<accession>W7UEN3</accession>
<proteinExistence type="predicted"/>
<dbReference type="Gene3D" id="1.20.1260.10">
    <property type="match status" value="1"/>
</dbReference>
<dbReference type="PROSITE" id="PS50903">
    <property type="entry name" value="RUBREDOXIN_LIKE"/>
    <property type="match status" value="1"/>
</dbReference>
<dbReference type="AlphaFoldDB" id="W7UEN3"/>
<evidence type="ECO:0000259" key="6">
    <source>
        <dbReference type="PROSITE" id="PS50903"/>
    </source>
</evidence>
<dbReference type="OrthoDB" id="9799749at2"/>
<evidence type="ECO:0000256" key="2">
    <source>
        <dbReference type="ARBA" id="ARBA00022448"/>
    </source>
</evidence>
<comment type="cofactor">
    <cofactor evidence="1">
        <name>Fe(3+)</name>
        <dbReference type="ChEBI" id="CHEBI:29034"/>
    </cofactor>
</comment>
<evidence type="ECO:0000256" key="3">
    <source>
        <dbReference type="ARBA" id="ARBA00022723"/>
    </source>
</evidence>
<evidence type="ECO:0000256" key="4">
    <source>
        <dbReference type="ARBA" id="ARBA00022982"/>
    </source>
</evidence>
<evidence type="ECO:0000259" key="7">
    <source>
        <dbReference type="PROSITE" id="PS50905"/>
    </source>
</evidence>
<feature type="domain" description="Ferritin-like diiron" evidence="7">
    <location>
        <begin position="4"/>
        <end position="150"/>
    </location>
</feature>
<evidence type="ECO:0008006" key="10">
    <source>
        <dbReference type="Google" id="ProtNLM"/>
    </source>
</evidence>
<evidence type="ECO:0000256" key="5">
    <source>
        <dbReference type="ARBA" id="ARBA00023004"/>
    </source>
</evidence>
<dbReference type="InterPro" id="IPR048574">
    <property type="entry name" value="RUBY_RBDX"/>
</dbReference>
<dbReference type="InterPro" id="IPR052364">
    <property type="entry name" value="Rubrerythrin"/>
</dbReference>
<keyword evidence="5" id="KW-0408">Iron</keyword>
<dbReference type="InterPro" id="IPR009078">
    <property type="entry name" value="Ferritin-like_SF"/>
</dbReference>
<dbReference type="EMBL" id="ATAX01000024">
    <property type="protein sequence ID" value="EWM53606.1"/>
    <property type="molecule type" value="Genomic_DNA"/>
</dbReference>